<dbReference type="GO" id="GO:0006515">
    <property type="term" value="P:protein quality control for misfolded or incompletely synthesized proteins"/>
    <property type="evidence" value="ECO:0007669"/>
    <property type="project" value="TreeGrafter"/>
</dbReference>
<dbReference type="SUPFAM" id="SSF50156">
    <property type="entry name" value="PDZ domain-like"/>
    <property type="match status" value="2"/>
</dbReference>
<dbReference type="InterPro" id="IPR001478">
    <property type="entry name" value="PDZ"/>
</dbReference>
<dbReference type="SUPFAM" id="SSF50494">
    <property type="entry name" value="Trypsin-like serine proteases"/>
    <property type="match status" value="1"/>
</dbReference>
<evidence type="ECO:0000256" key="5">
    <source>
        <dbReference type="ARBA" id="ARBA00022801"/>
    </source>
</evidence>
<evidence type="ECO:0000256" key="9">
    <source>
        <dbReference type="SAM" id="SignalP"/>
    </source>
</evidence>
<dbReference type="InterPro" id="IPR036034">
    <property type="entry name" value="PDZ_sf"/>
</dbReference>
<keyword evidence="4" id="KW-0677">Repeat</keyword>
<feature type="active site" description="Charge relay system" evidence="7">
    <location>
        <position position="110"/>
    </location>
</feature>
<feature type="binding site" evidence="8">
    <location>
        <position position="110"/>
    </location>
    <ligand>
        <name>substrate</name>
    </ligand>
</feature>
<dbReference type="Gene3D" id="2.30.42.10">
    <property type="match status" value="2"/>
</dbReference>
<dbReference type="Pfam" id="PF00595">
    <property type="entry name" value="PDZ"/>
    <property type="match status" value="2"/>
</dbReference>
<evidence type="ECO:0000259" key="10">
    <source>
        <dbReference type="PROSITE" id="PS50106"/>
    </source>
</evidence>
<dbReference type="PANTHER" id="PTHR22939">
    <property type="entry name" value="SERINE PROTEASE FAMILY S1C HTRA-RELATED"/>
    <property type="match status" value="1"/>
</dbReference>
<dbReference type="Proteomes" id="UP000254512">
    <property type="component" value="Unassembled WGS sequence"/>
</dbReference>
<evidence type="ECO:0000256" key="6">
    <source>
        <dbReference type="ARBA" id="ARBA00022825"/>
    </source>
</evidence>
<dbReference type="PROSITE" id="PS50106">
    <property type="entry name" value="PDZ"/>
    <property type="match status" value="2"/>
</dbReference>
<dbReference type="KEGG" id="gho:AL542_07590"/>
<dbReference type="CDD" id="cd23084">
    <property type="entry name" value="cpPDZ2_DegP-like"/>
    <property type="match status" value="1"/>
</dbReference>
<feature type="domain" description="PDZ" evidence="10">
    <location>
        <begin position="361"/>
        <end position="447"/>
    </location>
</feature>
<comment type="similarity">
    <text evidence="1">Belongs to the peptidase S1C family.</text>
</comment>
<name>A0A377HKT0_GRIHO</name>
<sequence>MKKKSLLTLSALALAISTTMTALPATAALPTTVAGESLPSLAPMLEAVSPAVVSIAVEGSHTSKQRIPESFRFFFGPDFPSEQVRERPFRGLGSGVIIDADKGYVITNHHVIDGANKIRVQLHDGREYNAELIGSDGMSDVALLKLEKAVDLTEIKMADSDALRVGDFAIAIGNPFGLGQTVTSGIISALGRSGLNLENFENFIQTDAAINSGNSGGALVNLNGELVGINTAILGPNGGNVGIGFAIPVNMAKNLVEQILEFGEVKRGVLGVQGGELTSELAEAFGYETNHGAFVSQIVPDSAADKAGIEAGDIITSVNGKEIRSFGELRAKIATLGAGKEVKLGIIRDGKRKTVTAKLEEANLAKTNAETLHEALTGAELENYSQGNIAGVRVSAVEKGSIAERYGLKQGDVIVGFNRTKVKNLGDLRKQLEAKPSVLALNILRGDSTLYLVIR</sequence>
<feature type="binding site" evidence="8">
    <location>
        <position position="58"/>
    </location>
    <ligand>
        <name>substrate</name>
    </ligand>
</feature>
<organism evidence="11 12">
    <name type="scientific">Grimontia hollisae</name>
    <name type="common">Vibrio hollisae</name>
    <dbReference type="NCBI Taxonomy" id="673"/>
    <lineage>
        <taxon>Bacteria</taxon>
        <taxon>Pseudomonadati</taxon>
        <taxon>Pseudomonadota</taxon>
        <taxon>Gammaproteobacteria</taxon>
        <taxon>Vibrionales</taxon>
        <taxon>Vibrionaceae</taxon>
        <taxon>Grimontia</taxon>
    </lineage>
</organism>
<proteinExistence type="inferred from homology"/>
<evidence type="ECO:0000256" key="7">
    <source>
        <dbReference type="PIRSR" id="PIRSR611782-1"/>
    </source>
</evidence>
<dbReference type="PRINTS" id="PR00834">
    <property type="entry name" value="PROTEASES2C"/>
</dbReference>
<dbReference type="NCBIfam" id="TIGR02037">
    <property type="entry name" value="degP_htrA_DO"/>
    <property type="match status" value="1"/>
</dbReference>
<dbReference type="GO" id="GO:0042597">
    <property type="term" value="C:periplasmic space"/>
    <property type="evidence" value="ECO:0007669"/>
    <property type="project" value="TreeGrafter"/>
</dbReference>
<dbReference type="CDD" id="cd10839">
    <property type="entry name" value="cpPDZ1_DegP-like"/>
    <property type="match status" value="1"/>
</dbReference>
<feature type="binding site" evidence="8">
    <location>
        <begin position="270"/>
        <end position="274"/>
    </location>
    <ligand>
        <name>substrate</name>
    </ligand>
</feature>
<dbReference type="InterPro" id="IPR009003">
    <property type="entry name" value="Peptidase_S1_PA"/>
</dbReference>
<dbReference type="SMART" id="SM00228">
    <property type="entry name" value="PDZ"/>
    <property type="match status" value="2"/>
</dbReference>
<feature type="binding site" evidence="8">
    <location>
        <begin position="213"/>
        <end position="215"/>
    </location>
    <ligand>
        <name>substrate</name>
    </ligand>
</feature>
<accession>A0A377HKT0</accession>
<evidence type="ECO:0000256" key="8">
    <source>
        <dbReference type="PIRSR" id="PIRSR611782-2"/>
    </source>
</evidence>
<dbReference type="InterPro" id="IPR001940">
    <property type="entry name" value="Peptidase_S1C"/>
</dbReference>
<keyword evidence="5 11" id="KW-0378">Hydrolase</keyword>
<dbReference type="FunFam" id="2.40.10.10:FF:000001">
    <property type="entry name" value="Periplasmic serine protease DegS"/>
    <property type="match status" value="1"/>
</dbReference>
<evidence type="ECO:0000256" key="2">
    <source>
        <dbReference type="ARBA" id="ARBA00022670"/>
    </source>
</evidence>
<evidence type="ECO:0000313" key="11">
    <source>
        <dbReference type="EMBL" id="STO56365.1"/>
    </source>
</evidence>
<dbReference type="Gene3D" id="2.40.10.120">
    <property type="match status" value="1"/>
</dbReference>
<protein>
    <submittedName>
        <fullName evidence="11">Periplasmic pH-dependent serine endoprotease DegQ</fullName>
        <ecNumber evidence="11">3.4.21.107</ecNumber>
    </submittedName>
</protein>
<dbReference type="RefSeq" id="WP_005502170.1">
    <property type="nucleotide sequence ID" value="NZ_CABMOB010000001.1"/>
</dbReference>
<dbReference type="EMBL" id="UGHD01000002">
    <property type="protein sequence ID" value="STO56365.1"/>
    <property type="molecule type" value="Genomic_DNA"/>
</dbReference>
<evidence type="ECO:0000256" key="3">
    <source>
        <dbReference type="ARBA" id="ARBA00022729"/>
    </source>
</evidence>
<feature type="chain" id="PRO_5039375946" evidence="9">
    <location>
        <begin position="28"/>
        <end position="455"/>
    </location>
</feature>
<reference evidence="11 12" key="1">
    <citation type="submission" date="2018-06" db="EMBL/GenBank/DDBJ databases">
        <authorList>
            <consortium name="Pathogen Informatics"/>
            <person name="Doyle S."/>
        </authorList>
    </citation>
    <scope>NUCLEOTIDE SEQUENCE [LARGE SCALE GENOMIC DNA]</scope>
    <source>
        <strain evidence="11 12">NCTC11645</strain>
    </source>
</reference>
<feature type="signal peptide" evidence="9">
    <location>
        <begin position="1"/>
        <end position="27"/>
    </location>
</feature>
<feature type="active site" description="Charge relay system" evidence="7">
    <location>
        <position position="215"/>
    </location>
</feature>
<dbReference type="FunFam" id="2.40.10.120:FF:000001">
    <property type="entry name" value="Periplasmic serine endoprotease DegP-like"/>
    <property type="match status" value="1"/>
</dbReference>
<dbReference type="InterPro" id="IPR011782">
    <property type="entry name" value="Pept_S1C_Do"/>
</dbReference>
<dbReference type="FunFam" id="2.30.42.10:FF:000037">
    <property type="entry name" value="Periplasmic serine endoprotease DegP-like"/>
    <property type="match status" value="1"/>
</dbReference>
<dbReference type="GeneID" id="58895772"/>
<evidence type="ECO:0000313" key="12">
    <source>
        <dbReference type="Proteomes" id="UP000254512"/>
    </source>
</evidence>
<feature type="active site" description="Charge relay system" evidence="7">
    <location>
        <position position="140"/>
    </location>
</feature>
<dbReference type="Pfam" id="PF13365">
    <property type="entry name" value="Trypsin_2"/>
    <property type="match status" value="1"/>
</dbReference>
<feature type="binding site" evidence="8">
    <location>
        <position position="140"/>
    </location>
    <ligand>
        <name>substrate</name>
    </ligand>
</feature>
<evidence type="ECO:0000256" key="4">
    <source>
        <dbReference type="ARBA" id="ARBA00022737"/>
    </source>
</evidence>
<dbReference type="PANTHER" id="PTHR22939:SF129">
    <property type="entry name" value="SERINE PROTEASE HTRA2, MITOCHONDRIAL"/>
    <property type="match status" value="1"/>
</dbReference>
<evidence type="ECO:0000256" key="1">
    <source>
        <dbReference type="ARBA" id="ARBA00010541"/>
    </source>
</evidence>
<feature type="domain" description="PDZ" evidence="10">
    <location>
        <begin position="259"/>
        <end position="350"/>
    </location>
</feature>
<gene>
    <name evidence="11" type="primary">degQ</name>
    <name evidence="11" type="ORF">NCTC11645_00703</name>
</gene>
<keyword evidence="6" id="KW-0720">Serine protease</keyword>
<keyword evidence="3 9" id="KW-0732">Signal</keyword>
<dbReference type="EC" id="3.4.21.107" evidence="11"/>
<dbReference type="AlphaFoldDB" id="A0A377HKT0"/>
<dbReference type="GO" id="GO:0004252">
    <property type="term" value="F:serine-type endopeptidase activity"/>
    <property type="evidence" value="ECO:0007669"/>
    <property type="project" value="InterPro"/>
</dbReference>
<keyword evidence="2 11" id="KW-0645">Protease</keyword>
<dbReference type="STRING" id="673.AL542_07590"/>